<dbReference type="Gene3D" id="3.40.50.720">
    <property type="entry name" value="NAD(P)-binding Rossmann-like Domain"/>
    <property type="match status" value="1"/>
</dbReference>
<dbReference type="InterPro" id="IPR036291">
    <property type="entry name" value="NAD(P)-bd_dom_sf"/>
</dbReference>
<dbReference type="GeneID" id="32597395"/>
<name>A0A2Z4JE50_9ACTN</name>
<dbReference type="SUPFAM" id="SSF56059">
    <property type="entry name" value="Glutathione synthetase ATP-binding domain-like"/>
    <property type="match status" value="1"/>
</dbReference>
<dbReference type="InterPro" id="IPR013815">
    <property type="entry name" value="ATP_grasp_subdomain_1"/>
</dbReference>
<dbReference type="InterPro" id="IPR051538">
    <property type="entry name" value="Acyl-CoA_Synth/Transferase"/>
</dbReference>
<keyword evidence="1" id="KW-0436">Ligase</keyword>
<dbReference type="GO" id="GO:0043758">
    <property type="term" value="F:acetate-CoA ligase (ADP-forming) activity"/>
    <property type="evidence" value="ECO:0007669"/>
    <property type="project" value="InterPro"/>
</dbReference>
<evidence type="ECO:0000256" key="4">
    <source>
        <dbReference type="SAM" id="MobiDB-lite"/>
    </source>
</evidence>
<dbReference type="Pfam" id="PF13380">
    <property type="entry name" value="CoA_binding_2"/>
    <property type="match status" value="1"/>
</dbReference>
<dbReference type="RefSeq" id="WP_053758829.1">
    <property type="nucleotide sequence ID" value="NZ_CP030074.1"/>
</dbReference>
<dbReference type="Pfam" id="PF19045">
    <property type="entry name" value="Ligase_CoA_2"/>
    <property type="match status" value="1"/>
</dbReference>
<organism evidence="6 7">
    <name type="scientific">Streptomyces cadmiisoli</name>
    <dbReference type="NCBI Taxonomy" id="2184053"/>
    <lineage>
        <taxon>Bacteria</taxon>
        <taxon>Bacillati</taxon>
        <taxon>Actinomycetota</taxon>
        <taxon>Actinomycetes</taxon>
        <taxon>Kitasatosporales</taxon>
        <taxon>Streptomycetaceae</taxon>
        <taxon>Streptomyces</taxon>
        <taxon>Streptomyces aurantiacus group</taxon>
    </lineage>
</organism>
<dbReference type="InterPro" id="IPR032875">
    <property type="entry name" value="Succ_CoA_lig_flav_dom"/>
</dbReference>
<dbReference type="Gene3D" id="3.30.1490.20">
    <property type="entry name" value="ATP-grasp fold, A domain"/>
    <property type="match status" value="1"/>
</dbReference>
<sequence length="708" mass="73433">MSRNSHTGGARAAALSSLFAPKTVAVVGASNDTAKMGGLYFQHLLRSFDGTSHPISRSGRPVQGVASYPSLTDLPDVPDVAFVAVPAAAAAAVTREAADLGVPVVVLHTAGFAETGEAGEAAERELTEYARARGTRVVGPNSMGIYGGATGVNLLGLPARPGGVAFISASGSLIESVAPKLRAGGLGFRNVVGFENQADIEIHEYVEYCATDPGVEVIALYLEGIKNANGRRFVDALEAAARTKPVLVLRGAQTSSGQRSAVSHTAAIVSPSMIYDGLLAQAGVIEVEDESQLVPLIEALSIAPHAGSDRVAIIGNGGGFATLTADAVERAGLRVPEFSPDVQAALREALNPLAAVGNPVDAVIDSDGDGSLWAELAEITLRDDIGAVLKFGLYKDEAQSREFSSIVGEARALGRLSKATKTPIYVYSPYGDADDAIVRAFLDEGVPVVRTPRIAGRVLAASAATGAGPKPAGKPAAGRRDHHGPSAALPEFESLAAVARLGLPVPARQFVTARELASDDATALTFTAPKVVLKVVIDGVHHKSDIGGVRTGVPGDQAWAGARAMLQRFASAGEHEVEGIIVMEQVVADGPELLLSARRDPAVGPVITVGAGGVLAELLRDVRTFAAPLTDDEAVALLDSLKIARLLHGYRGSRGVDVAGLAARIAAFSRAFAEDHTLQEVEINPLMTAAERFWAVDAIVHREDQDPC</sequence>
<evidence type="ECO:0000259" key="5">
    <source>
        <dbReference type="SMART" id="SM00881"/>
    </source>
</evidence>
<dbReference type="InterPro" id="IPR016102">
    <property type="entry name" value="Succinyl-CoA_synth-like"/>
</dbReference>
<dbReference type="Pfam" id="PF13549">
    <property type="entry name" value="ATP-grasp_5"/>
    <property type="match status" value="1"/>
</dbReference>
<dbReference type="Gene3D" id="3.30.470.20">
    <property type="entry name" value="ATP-grasp fold, B domain"/>
    <property type="match status" value="1"/>
</dbReference>
<dbReference type="SUPFAM" id="SSF52210">
    <property type="entry name" value="Succinyl-CoA synthetase domains"/>
    <property type="match status" value="2"/>
</dbReference>
<dbReference type="InterPro" id="IPR003781">
    <property type="entry name" value="CoA-bd"/>
</dbReference>
<dbReference type="PANTHER" id="PTHR43334:SF2">
    <property type="entry name" value="ACETATE--COA LIGASE [ADP-FORMING]"/>
    <property type="match status" value="1"/>
</dbReference>
<keyword evidence="7" id="KW-1185">Reference proteome</keyword>
<dbReference type="GO" id="GO:0005524">
    <property type="term" value="F:ATP binding"/>
    <property type="evidence" value="ECO:0007669"/>
    <property type="project" value="UniProtKB-KW"/>
</dbReference>
<evidence type="ECO:0000313" key="6">
    <source>
        <dbReference type="EMBL" id="AWW43068.1"/>
    </source>
</evidence>
<dbReference type="SMART" id="SM00881">
    <property type="entry name" value="CoA_binding"/>
    <property type="match status" value="1"/>
</dbReference>
<gene>
    <name evidence="6" type="ORF">DN051_41305</name>
</gene>
<evidence type="ECO:0000256" key="3">
    <source>
        <dbReference type="ARBA" id="ARBA00022840"/>
    </source>
</evidence>
<proteinExistence type="predicted"/>
<evidence type="ECO:0000256" key="2">
    <source>
        <dbReference type="ARBA" id="ARBA00022741"/>
    </source>
</evidence>
<feature type="domain" description="CoA-binding" evidence="5">
    <location>
        <begin position="18"/>
        <end position="112"/>
    </location>
</feature>
<protein>
    <submittedName>
        <fullName evidence="6">CoA-binding protein</fullName>
    </submittedName>
</protein>
<dbReference type="Proteomes" id="UP000249616">
    <property type="component" value="Plasmid unnamed1"/>
</dbReference>
<evidence type="ECO:0000313" key="7">
    <source>
        <dbReference type="Proteomes" id="UP000249616"/>
    </source>
</evidence>
<feature type="compositionally biased region" description="Low complexity" evidence="4">
    <location>
        <begin position="465"/>
        <end position="476"/>
    </location>
</feature>
<keyword evidence="3" id="KW-0067">ATP-binding</keyword>
<dbReference type="Gene3D" id="3.40.50.261">
    <property type="entry name" value="Succinyl-CoA synthetase domains"/>
    <property type="match status" value="2"/>
</dbReference>
<dbReference type="AlphaFoldDB" id="A0A2Z4JE50"/>
<reference evidence="7" key="1">
    <citation type="submission" date="2018-06" db="EMBL/GenBank/DDBJ databases">
        <authorList>
            <person name="Li K."/>
        </authorList>
    </citation>
    <scope>NUCLEOTIDE SEQUENCE [LARGE SCALE GENOMIC DNA]</scope>
    <source>
        <strain evidence="7">ZFG47</strain>
        <plasmid evidence="7">unnamed1</plasmid>
    </source>
</reference>
<dbReference type="Pfam" id="PF13607">
    <property type="entry name" value="Succ_CoA_lig"/>
    <property type="match status" value="1"/>
</dbReference>
<dbReference type="InterPro" id="IPR043938">
    <property type="entry name" value="Ligase_CoA_dom"/>
</dbReference>
<feature type="region of interest" description="Disordered" evidence="4">
    <location>
        <begin position="465"/>
        <end position="485"/>
    </location>
</feature>
<keyword evidence="2" id="KW-0547">Nucleotide-binding</keyword>
<dbReference type="SUPFAM" id="SSF51735">
    <property type="entry name" value="NAD(P)-binding Rossmann-fold domains"/>
    <property type="match status" value="1"/>
</dbReference>
<dbReference type="PANTHER" id="PTHR43334">
    <property type="entry name" value="ACETATE--COA LIGASE [ADP-FORMING]"/>
    <property type="match status" value="1"/>
</dbReference>
<keyword evidence="6" id="KW-0614">Plasmid</keyword>
<evidence type="ECO:0000256" key="1">
    <source>
        <dbReference type="ARBA" id="ARBA00022598"/>
    </source>
</evidence>
<dbReference type="KEGG" id="scad:DN051_41305"/>
<geneLocation type="plasmid" evidence="6 7">
    <name>unnamed1</name>
</geneLocation>
<dbReference type="EMBL" id="CP030074">
    <property type="protein sequence ID" value="AWW43068.1"/>
    <property type="molecule type" value="Genomic_DNA"/>
</dbReference>
<accession>A0A2Z4JE50</accession>